<dbReference type="OrthoDB" id="196110at2"/>
<gene>
    <name evidence="1" type="ORF">GMA8713_04500</name>
</gene>
<dbReference type="EMBL" id="FIZY01000066">
    <property type="protein sequence ID" value="CZF86466.1"/>
    <property type="molecule type" value="Genomic_DNA"/>
</dbReference>
<evidence type="ECO:0008006" key="3">
    <source>
        <dbReference type="Google" id="ProtNLM"/>
    </source>
</evidence>
<evidence type="ECO:0000313" key="1">
    <source>
        <dbReference type="EMBL" id="CZF86466.1"/>
    </source>
</evidence>
<keyword evidence="2" id="KW-1185">Reference proteome</keyword>
<evidence type="ECO:0000313" key="2">
    <source>
        <dbReference type="Proteomes" id="UP000073601"/>
    </source>
</evidence>
<dbReference type="PROSITE" id="PS51257">
    <property type="entry name" value="PROKAR_LIPOPROTEIN"/>
    <property type="match status" value="1"/>
</dbReference>
<reference evidence="2" key="1">
    <citation type="submission" date="2016-02" db="EMBL/GenBank/DDBJ databases">
        <authorList>
            <person name="Rodrigo-Torres Lidia"/>
            <person name="Arahal R.David."/>
        </authorList>
    </citation>
    <scope>NUCLEOTIDE SEQUENCE [LARGE SCALE GENOMIC DNA]</scope>
    <source>
        <strain evidence="2">CECT 8713</strain>
    </source>
</reference>
<name>A0A128FJM8_9GAMM</name>
<dbReference type="AlphaFoldDB" id="A0A128FJM8"/>
<sequence length="180" mass="20389">MRGKLVAMVLGTLVATGCVNRDEIYANPPQELIDGVEQLMPAAAKFTHEAEAEALEKGIPLTPQEVLIAEKMGVKHPEKVRVYYVDKLPAPTDPELLEIAKRVGYTNPNMAGYTFGYGIWIQNRYKSQRDLLPHELVHVMQSERAGLTAQTREYLMQMFVYGYYNAPMEVEARKLTSHYN</sequence>
<dbReference type="RefSeq" id="WP_046305473.1">
    <property type="nucleotide sequence ID" value="NZ_CAWRCI010000066.1"/>
</dbReference>
<accession>A0A128FJM8</accession>
<protein>
    <recommendedName>
        <fullName evidence="3">DUF4157 domain-containing protein</fullName>
    </recommendedName>
</protein>
<dbReference type="Proteomes" id="UP000073601">
    <property type="component" value="Unassembled WGS sequence"/>
</dbReference>
<proteinExistence type="predicted"/>
<organism evidence="1 2">
    <name type="scientific">Grimontia marina</name>
    <dbReference type="NCBI Taxonomy" id="646534"/>
    <lineage>
        <taxon>Bacteria</taxon>
        <taxon>Pseudomonadati</taxon>
        <taxon>Pseudomonadota</taxon>
        <taxon>Gammaproteobacteria</taxon>
        <taxon>Vibrionales</taxon>
        <taxon>Vibrionaceae</taxon>
        <taxon>Grimontia</taxon>
    </lineage>
</organism>